<keyword evidence="5 6" id="KW-0472">Membrane</keyword>
<proteinExistence type="predicted"/>
<evidence type="ECO:0000256" key="1">
    <source>
        <dbReference type="ARBA" id="ARBA00004236"/>
    </source>
</evidence>
<feature type="transmembrane region" description="Helical" evidence="6">
    <location>
        <begin position="12"/>
        <end position="34"/>
    </location>
</feature>
<evidence type="ECO:0000256" key="6">
    <source>
        <dbReference type="SAM" id="Phobius"/>
    </source>
</evidence>
<reference evidence="7" key="1">
    <citation type="journal article" date="2021" name="Microb. Physiol.">
        <title>Proteogenomic Insights into the Physiology of Marine, Sulfate-Reducing, Filamentous Desulfonema limicola and Desulfonema magnum.</title>
        <authorList>
            <person name="Schnaars V."/>
            <person name="Wohlbrand L."/>
            <person name="Scheve S."/>
            <person name="Hinrichs C."/>
            <person name="Reinhardt R."/>
            <person name="Rabus R."/>
        </authorList>
    </citation>
    <scope>NUCLEOTIDE SEQUENCE</scope>
    <source>
        <strain evidence="7">4be13</strain>
    </source>
</reference>
<keyword evidence="8" id="KW-1185">Reference proteome</keyword>
<accession>A0A975GTQ3</accession>
<dbReference type="GO" id="GO:0005886">
    <property type="term" value="C:plasma membrane"/>
    <property type="evidence" value="ECO:0007669"/>
    <property type="project" value="UniProtKB-SubCell"/>
</dbReference>
<evidence type="ECO:0000256" key="4">
    <source>
        <dbReference type="ARBA" id="ARBA00022989"/>
    </source>
</evidence>
<dbReference type="InterPro" id="IPR005899">
    <property type="entry name" value="Na_pump_deCOase"/>
</dbReference>
<evidence type="ECO:0000313" key="8">
    <source>
        <dbReference type="Proteomes" id="UP000663722"/>
    </source>
</evidence>
<keyword evidence="3 6" id="KW-0812">Transmembrane</keyword>
<dbReference type="RefSeq" id="WP_207680317.1">
    <property type="nucleotide sequence ID" value="NZ_CP061800.1"/>
</dbReference>
<dbReference type="EMBL" id="CP061800">
    <property type="protein sequence ID" value="QTA93311.1"/>
    <property type="molecule type" value="Genomic_DNA"/>
</dbReference>
<name>A0A975GTQ3_9BACT</name>
<evidence type="ECO:0000256" key="3">
    <source>
        <dbReference type="ARBA" id="ARBA00022692"/>
    </source>
</evidence>
<protein>
    <submittedName>
        <fullName evidence="7">Oxaloacetate decarboxylase domain-containing protein, gamma chain</fullName>
    </submittedName>
</protein>
<dbReference type="KEGG" id="dmm:dnm_094130"/>
<organism evidence="7 8">
    <name type="scientific">Desulfonema magnum</name>
    <dbReference type="NCBI Taxonomy" id="45655"/>
    <lineage>
        <taxon>Bacteria</taxon>
        <taxon>Pseudomonadati</taxon>
        <taxon>Thermodesulfobacteriota</taxon>
        <taxon>Desulfobacteria</taxon>
        <taxon>Desulfobacterales</taxon>
        <taxon>Desulfococcaceae</taxon>
        <taxon>Desulfonema</taxon>
    </lineage>
</organism>
<dbReference type="Proteomes" id="UP000663722">
    <property type="component" value="Chromosome"/>
</dbReference>
<sequence>MNGLEAIAAHNGWAISVVGVSIVFTGLTLLSLTISQLHKVIKFWDERDKFSQQVKQLWKKEEPREEKEEEEEEETIPDFCLAQDIDEITRQFKLLTKRIGEPFPLPKLLEISERCGLFRPHSAINYLLRTERILPDGKGYFYWNENK</sequence>
<dbReference type="GO" id="GO:0015081">
    <property type="term" value="F:sodium ion transmembrane transporter activity"/>
    <property type="evidence" value="ECO:0007669"/>
    <property type="project" value="InterPro"/>
</dbReference>
<evidence type="ECO:0000256" key="5">
    <source>
        <dbReference type="ARBA" id="ARBA00023136"/>
    </source>
</evidence>
<evidence type="ECO:0000256" key="2">
    <source>
        <dbReference type="ARBA" id="ARBA00022475"/>
    </source>
</evidence>
<dbReference type="AlphaFoldDB" id="A0A975GTQ3"/>
<gene>
    <name evidence="7" type="ORF">dnm_094130</name>
</gene>
<dbReference type="Pfam" id="PF04277">
    <property type="entry name" value="OAD_gamma"/>
    <property type="match status" value="1"/>
</dbReference>
<evidence type="ECO:0000313" key="7">
    <source>
        <dbReference type="EMBL" id="QTA93311.1"/>
    </source>
</evidence>
<comment type="subcellular location">
    <subcellularLocation>
        <location evidence="1">Cell membrane</location>
    </subcellularLocation>
</comment>
<dbReference type="GO" id="GO:0036376">
    <property type="term" value="P:sodium ion export across plasma membrane"/>
    <property type="evidence" value="ECO:0007669"/>
    <property type="project" value="InterPro"/>
</dbReference>
<keyword evidence="2" id="KW-1003">Cell membrane</keyword>
<keyword evidence="4 6" id="KW-1133">Transmembrane helix</keyword>